<dbReference type="SUPFAM" id="SSF54909">
    <property type="entry name" value="Dimeric alpha+beta barrel"/>
    <property type="match status" value="1"/>
</dbReference>
<keyword evidence="4" id="KW-1185">Reference proteome</keyword>
<reference evidence="3 4" key="1">
    <citation type="submission" date="2019-08" db="EMBL/GenBank/DDBJ databases">
        <title>Luteimonas viscosus sp. nov., isolated from soil of a sunflower field.</title>
        <authorList>
            <person name="Jianli Z."/>
            <person name="Ying Z."/>
        </authorList>
    </citation>
    <scope>NUCLEOTIDE SEQUENCE [LARGE SCALE GENOMIC DNA]</scope>
    <source>
        <strain evidence="3 4">XBU10</strain>
    </source>
</reference>
<dbReference type="Pfam" id="PF03795">
    <property type="entry name" value="YCII"/>
    <property type="match status" value="1"/>
</dbReference>
<evidence type="ECO:0000256" key="1">
    <source>
        <dbReference type="ARBA" id="ARBA00007689"/>
    </source>
</evidence>
<gene>
    <name evidence="3" type="ORF">FZO89_07635</name>
</gene>
<proteinExistence type="inferred from homology"/>
<name>A0A5D4XQX3_9GAMM</name>
<comment type="caution">
    <text evidence="3">The sequence shown here is derived from an EMBL/GenBank/DDBJ whole genome shotgun (WGS) entry which is preliminary data.</text>
</comment>
<dbReference type="InterPro" id="IPR005545">
    <property type="entry name" value="YCII"/>
</dbReference>
<dbReference type="PANTHER" id="PTHR35174">
    <property type="entry name" value="BLL7171 PROTEIN-RELATED"/>
    <property type="match status" value="1"/>
</dbReference>
<dbReference type="RefSeq" id="WP_149102691.1">
    <property type="nucleotide sequence ID" value="NZ_VTFT01000001.1"/>
</dbReference>
<evidence type="ECO:0000313" key="3">
    <source>
        <dbReference type="EMBL" id="TYT26141.1"/>
    </source>
</evidence>
<protein>
    <submittedName>
        <fullName evidence="3">YciI family protein</fullName>
    </submittedName>
</protein>
<dbReference type="Proteomes" id="UP000324973">
    <property type="component" value="Unassembled WGS sequence"/>
</dbReference>
<evidence type="ECO:0000259" key="2">
    <source>
        <dbReference type="Pfam" id="PF03795"/>
    </source>
</evidence>
<sequence>MQYLLMVYTDDALLEALPEGEYDRRMRHCLESADELQAQGTLLGFQQLEPAKTAKSVRRRGGKVSVVDGPFAETKEMLAGFNLIEADSLEEALRLAEQLPWAETGCIEVREVRDVDVVRRRVGATARPAAA</sequence>
<comment type="similarity">
    <text evidence="1">Belongs to the YciI family.</text>
</comment>
<dbReference type="EMBL" id="VTFT01000001">
    <property type="protein sequence ID" value="TYT26141.1"/>
    <property type="molecule type" value="Genomic_DNA"/>
</dbReference>
<dbReference type="InterPro" id="IPR011008">
    <property type="entry name" value="Dimeric_a/b-barrel"/>
</dbReference>
<dbReference type="AlphaFoldDB" id="A0A5D4XQX3"/>
<dbReference type="OrthoDB" id="9807535at2"/>
<feature type="domain" description="YCII-related" evidence="2">
    <location>
        <begin position="1"/>
        <end position="114"/>
    </location>
</feature>
<dbReference type="PANTHER" id="PTHR35174:SF3">
    <property type="entry name" value="BLL7171 PROTEIN"/>
    <property type="match status" value="1"/>
</dbReference>
<accession>A0A5D4XQX3</accession>
<dbReference type="Gene3D" id="3.30.70.1060">
    <property type="entry name" value="Dimeric alpha+beta barrel"/>
    <property type="match status" value="1"/>
</dbReference>
<organism evidence="3 4">
    <name type="scientific">Luteimonas viscosa</name>
    <dbReference type="NCBI Taxonomy" id="1132694"/>
    <lineage>
        <taxon>Bacteria</taxon>
        <taxon>Pseudomonadati</taxon>
        <taxon>Pseudomonadota</taxon>
        <taxon>Gammaproteobacteria</taxon>
        <taxon>Lysobacterales</taxon>
        <taxon>Lysobacteraceae</taxon>
        <taxon>Luteimonas</taxon>
    </lineage>
</organism>
<evidence type="ECO:0000313" key="4">
    <source>
        <dbReference type="Proteomes" id="UP000324973"/>
    </source>
</evidence>